<keyword evidence="3" id="KW-1185">Reference proteome</keyword>
<evidence type="ECO:0000313" key="3">
    <source>
        <dbReference type="Proteomes" id="UP001642540"/>
    </source>
</evidence>
<feature type="compositionally biased region" description="Acidic residues" evidence="1">
    <location>
        <begin position="338"/>
        <end position="352"/>
    </location>
</feature>
<reference evidence="2 3" key="1">
    <citation type="submission" date="2024-08" db="EMBL/GenBank/DDBJ databases">
        <authorList>
            <person name="Cucini C."/>
            <person name="Frati F."/>
        </authorList>
    </citation>
    <scope>NUCLEOTIDE SEQUENCE [LARGE SCALE GENOMIC DNA]</scope>
</reference>
<dbReference type="Proteomes" id="UP001642540">
    <property type="component" value="Unassembled WGS sequence"/>
</dbReference>
<comment type="caution">
    <text evidence="2">The sequence shown here is derived from an EMBL/GenBank/DDBJ whole genome shotgun (WGS) entry which is preliminary data.</text>
</comment>
<proteinExistence type="predicted"/>
<feature type="compositionally biased region" description="Polar residues" evidence="1">
    <location>
        <begin position="387"/>
        <end position="398"/>
    </location>
</feature>
<accession>A0ABP1PPV2</accession>
<evidence type="ECO:0000313" key="2">
    <source>
        <dbReference type="EMBL" id="CAL8072950.1"/>
    </source>
</evidence>
<feature type="region of interest" description="Disordered" evidence="1">
    <location>
        <begin position="1"/>
        <end position="36"/>
    </location>
</feature>
<feature type="region of interest" description="Disordered" evidence="1">
    <location>
        <begin position="427"/>
        <end position="447"/>
    </location>
</feature>
<dbReference type="EMBL" id="CAXLJM020000007">
    <property type="protein sequence ID" value="CAL8072950.1"/>
    <property type="molecule type" value="Genomic_DNA"/>
</dbReference>
<sequence length="463" mass="52990">MAPQIKGVGAFNPAANKKKHNQKVPQTRTPKEKRERIWGKTPQKPYVSSSLGDMARVMMRLMCMENTYFYNPEPPEVEYYDFWQKFSADLENVKDPEDFVDLNRISIANFKKNTSSFDFFGKFTAAIRDRHDMEAGGEQKEKKLTVEAQKLSDIWKDVRISMSSESFISSSTKISEPASVVQMETGWDEECSEDYQSSESDYGFDVQDKCRHHRHKYHWTAADDAHDEYKPSSLEFHTPQGLIEKQANAIAQSILALQKKDNKILYDLATQPRDMDLIDHFADDIDDSFLADSYSYSELPDHAFGPDFDFLNEDLIYKKGRKAKKGQQQVGAKTGSGETDDAIEDDEDEAADEDNKKGESGSSGSECENDSDNECQTKVKSKIPSKRPSQQVPRASSQRKTEDSEDIPEIGRYDACMRRRRRRIEDSLRAAVRRRSPMGSYRPKKGEEPLSKARMFCFSAYCE</sequence>
<name>A0ABP1PPV2_9HEXA</name>
<evidence type="ECO:0000256" key="1">
    <source>
        <dbReference type="SAM" id="MobiDB-lite"/>
    </source>
</evidence>
<organism evidence="2 3">
    <name type="scientific">Orchesella dallaii</name>
    <dbReference type="NCBI Taxonomy" id="48710"/>
    <lineage>
        <taxon>Eukaryota</taxon>
        <taxon>Metazoa</taxon>
        <taxon>Ecdysozoa</taxon>
        <taxon>Arthropoda</taxon>
        <taxon>Hexapoda</taxon>
        <taxon>Collembola</taxon>
        <taxon>Entomobryomorpha</taxon>
        <taxon>Entomobryoidea</taxon>
        <taxon>Orchesellidae</taxon>
        <taxon>Orchesellinae</taxon>
        <taxon>Orchesella</taxon>
    </lineage>
</organism>
<gene>
    <name evidence="2" type="ORF">ODALV1_LOCUS2415</name>
</gene>
<protein>
    <submittedName>
        <fullName evidence="2">Uncharacterized protein</fullName>
    </submittedName>
</protein>
<feature type="region of interest" description="Disordered" evidence="1">
    <location>
        <begin position="321"/>
        <end position="414"/>
    </location>
</feature>